<evidence type="ECO:0000259" key="3">
    <source>
        <dbReference type="PROSITE" id="PS51755"/>
    </source>
</evidence>
<dbReference type="GO" id="GO:0003677">
    <property type="term" value="F:DNA binding"/>
    <property type="evidence" value="ECO:0007669"/>
    <property type="project" value="UniProtKB-UniRule"/>
</dbReference>
<dbReference type="RefSeq" id="WP_105742344.1">
    <property type="nucleotide sequence ID" value="NZ_PVBR01000008.1"/>
</dbReference>
<evidence type="ECO:0000313" key="4">
    <source>
        <dbReference type="EMBL" id="PRD43105.1"/>
    </source>
</evidence>
<accession>A0A2S9IRG4</accession>
<name>A0A2S9IRG4_9HYPH</name>
<dbReference type="InterPro" id="IPR036388">
    <property type="entry name" value="WH-like_DNA-bd_sf"/>
</dbReference>
<keyword evidence="1 2" id="KW-0238">DNA-binding</keyword>
<proteinExistence type="predicted"/>
<dbReference type="Proteomes" id="UP000239434">
    <property type="component" value="Unassembled WGS sequence"/>
</dbReference>
<feature type="DNA-binding region" description="OmpR/PhoB-type" evidence="2">
    <location>
        <begin position="9"/>
        <end position="107"/>
    </location>
</feature>
<dbReference type="InterPro" id="IPR001867">
    <property type="entry name" value="OmpR/PhoB-type_DNA-bd"/>
</dbReference>
<dbReference type="InterPro" id="IPR002182">
    <property type="entry name" value="NB-ARC"/>
</dbReference>
<feature type="domain" description="OmpR/PhoB-type" evidence="3">
    <location>
        <begin position="9"/>
        <end position="107"/>
    </location>
</feature>
<dbReference type="EMBL" id="PVBR01000008">
    <property type="protein sequence ID" value="PRD43105.1"/>
    <property type="molecule type" value="Genomic_DNA"/>
</dbReference>
<dbReference type="Pfam" id="PF00931">
    <property type="entry name" value="NB-ARC"/>
    <property type="match status" value="1"/>
</dbReference>
<dbReference type="InterPro" id="IPR027417">
    <property type="entry name" value="P-loop_NTPase"/>
</dbReference>
<dbReference type="Gene3D" id="3.40.50.300">
    <property type="entry name" value="P-loop containing nucleotide triphosphate hydrolases"/>
    <property type="match status" value="1"/>
</dbReference>
<dbReference type="SUPFAM" id="SSF52540">
    <property type="entry name" value="P-loop containing nucleoside triphosphate hydrolases"/>
    <property type="match status" value="1"/>
</dbReference>
<dbReference type="CDD" id="cd00383">
    <property type="entry name" value="trans_reg_C"/>
    <property type="match status" value="1"/>
</dbReference>
<dbReference type="Pfam" id="PF00486">
    <property type="entry name" value="Trans_reg_C"/>
    <property type="match status" value="1"/>
</dbReference>
<evidence type="ECO:0000313" key="5">
    <source>
        <dbReference type="Proteomes" id="UP000239434"/>
    </source>
</evidence>
<sequence>MRSETNLSDFSLSFGPFQLTPSKRLIERDGTPIKIGSRAFDILVALVEKPGEVVTSRDLIARAWPNLVVEESSLRVHMVSLRKALGDTVEENKYIANIPGRGYSFVGSLSRSNGMAGSNGTDAVSCILPRPLTHIIGRDAVISTVSELIQKAPIVTLHGPGGIGKTTVAVAVAYAQQVDFDGAVLFVDLGSLVRPDLVPSALASTAGLMVQSDDPTESLVQFFNRRRMLIVFDSCEHVIDAVAQLSDHLVREASEVRVLVTSREQLRVDGEYVYRLPPLDVPPKGKMFTVDEISSRSLRLASLWSGPMPAGRLLSLPKRMHQWLPKSAAVSRA</sequence>
<evidence type="ECO:0000256" key="2">
    <source>
        <dbReference type="PROSITE-ProRule" id="PRU01091"/>
    </source>
</evidence>
<keyword evidence="5" id="KW-1185">Reference proteome</keyword>
<dbReference type="PANTHER" id="PTHR47691:SF3">
    <property type="entry name" value="HTH-TYPE TRANSCRIPTIONAL REGULATOR RV0890C-RELATED"/>
    <property type="match status" value="1"/>
</dbReference>
<gene>
    <name evidence="4" type="ORF">C5748_12925</name>
</gene>
<evidence type="ECO:0000256" key="1">
    <source>
        <dbReference type="ARBA" id="ARBA00023125"/>
    </source>
</evidence>
<protein>
    <recommendedName>
        <fullName evidence="3">OmpR/PhoB-type domain-containing protein</fullName>
    </recommendedName>
</protein>
<dbReference type="PANTHER" id="PTHR47691">
    <property type="entry name" value="REGULATOR-RELATED"/>
    <property type="match status" value="1"/>
</dbReference>
<dbReference type="GO" id="GO:0043531">
    <property type="term" value="F:ADP binding"/>
    <property type="evidence" value="ECO:0007669"/>
    <property type="project" value="InterPro"/>
</dbReference>
<dbReference type="GO" id="GO:0000160">
    <property type="term" value="P:phosphorelay signal transduction system"/>
    <property type="evidence" value="ECO:0007669"/>
    <property type="project" value="InterPro"/>
</dbReference>
<dbReference type="SUPFAM" id="SSF46894">
    <property type="entry name" value="C-terminal effector domain of the bipartite response regulators"/>
    <property type="match status" value="1"/>
</dbReference>
<comment type="caution">
    <text evidence="4">The sequence shown here is derived from an EMBL/GenBank/DDBJ whole genome shotgun (WGS) entry which is preliminary data.</text>
</comment>
<dbReference type="AlphaFoldDB" id="A0A2S9IRG4"/>
<dbReference type="PROSITE" id="PS51755">
    <property type="entry name" value="OMPR_PHOB"/>
    <property type="match status" value="1"/>
</dbReference>
<dbReference type="Gene3D" id="1.10.10.10">
    <property type="entry name" value="Winged helix-like DNA-binding domain superfamily/Winged helix DNA-binding domain"/>
    <property type="match status" value="1"/>
</dbReference>
<dbReference type="SMART" id="SM00862">
    <property type="entry name" value="Trans_reg_C"/>
    <property type="match status" value="1"/>
</dbReference>
<reference evidence="4 5" key="1">
    <citation type="submission" date="2018-02" db="EMBL/GenBank/DDBJ databases">
        <title>The draft genome of Phyllobacterium sp. 1N-3.</title>
        <authorList>
            <person name="Liu L."/>
            <person name="Li L."/>
            <person name="Zhang X."/>
            <person name="Wang T."/>
            <person name="Liang L."/>
        </authorList>
    </citation>
    <scope>NUCLEOTIDE SEQUENCE [LARGE SCALE GENOMIC DNA]</scope>
    <source>
        <strain evidence="4 5">1N-3</strain>
    </source>
</reference>
<dbReference type="InterPro" id="IPR016032">
    <property type="entry name" value="Sig_transdc_resp-reg_C-effctor"/>
</dbReference>
<dbReference type="GO" id="GO:0006355">
    <property type="term" value="P:regulation of DNA-templated transcription"/>
    <property type="evidence" value="ECO:0007669"/>
    <property type="project" value="InterPro"/>
</dbReference>
<organism evidence="4 5">
    <name type="scientific">Phyllobacterium phragmitis</name>
    <dbReference type="NCBI Taxonomy" id="2670329"/>
    <lineage>
        <taxon>Bacteria</taxon>
        <taxon>Pseudomonadati</taxon>
        <taxon>Pseudomonadota</taxon>
        <taxon>Alphaproteobacteria</taxon>
        <taxon>Hyphomicrobiales</taxon>
        <taxon>Phyllobacteriaceae</taxon>
        <taxon>Phyllobacterium</taxon>
    </lineage>
</organism>